<evidence type="ECO:0000256" key="9">
    <source>
        <dbReference type="ARBA" id="ARBA00022833"/>
    </source>
</evidence>
<evidence type="ECO:0000256" key="1">
    <source>
        <dbReference type="ARBA" id="ARBA00001947"/>
    </source>
</evidence>
<reference evidence="13 14" key="1">
    <citation type="submission" date="2016-11" db="EMBL/GenBank/DDBJ databases">
        <title>Comparative genomics of Bartonella apis.</title>
        <authorList>
            <person name="Engel P."/>
        </authorList>
    </citation>
    <scope>NUCLEOTIDE SEQUENCE [LARGE SCALE GENOMIC DNA]</scope>
    <source>
        <strain evidence="13 14">BBC0178</strain>
    </source>
</reference>
<dbReference type="GO" id="GO:0046872">
    <property type="term" value="F:metal ion binding"/>
    <property type="evidence" value="ECO:0007669"/>
    <property type="project" value="UniProtKB-KW"/>
</dbReference>
<organism evidence="13 14">
    <name type="scientific">Bartonella apihabitans</name>
    <dbReference type="NCBI Taxonomy" id="2750929"/>
    <lineage>
        <taxon>Bacteria</taxon>
        <taxon>Pseudomonadati</taxon>
        <taxon>Pseudomonadota</taxon>
        <taxon>Alphaproteobacteria</taxon>
        <taxon>Hyphomicrobiales</taxon>
        <taxon>Bartonellaceae</taxon>
        <taxon>Bartonella</taxon>
    </lineage>
</organism>
<gene>
    <name evidence="12" type="primary">lpxC</name>
    <name evidence="13" type="ORF">BBC0178_015100</name>
</gene>
<keyword evidence="14" id="KW-1185">Reference proteome</keyword>
<feature type="active site" description="Proton donor" evidence="12">
    <location>
        <position position="275"/>
    </location>
</feature>
<evidence type="ECO:0000256" key="10">
    <source>
        <dbReference type="ARBA" id="ARBA00023098"/>
    </source>
</evidence>
<dbReference type="AlphaFoldDB" id="A0A1U9MBS8"/>
<evidence type="ECO:0000256" key="4">
    <source>
        <dbReference type="ARBA" id="ARBA00012745"/>
    </source>
</evidence>
<evidence type="ECO:0000313" key="14">
    <source>
        <dbReference type="Proteomes" id="UP000189660"/>
    </source>
</evidence>
<dbReference type="InterPro" id="IPR015870">
    <property type="entry name" value="UDP-acyl_N-AcGlcN_deAcase_N"/>
</dbReference>
<evidence type="ECO:0000256" key="11">
    <source>
        <dbReference type="ARBA" id="ARBA00024535"/>
    </source>
</evidence>
<dbReference type="GO" id="GO:0103117">
    <property type="term" value="F:UDP-3-O-acyl-N-acetylglucosamine deacetylase activity"/>
    <property type="evidence" value="ECO:0007669"/>
    <property type="project" value="UniProtKB-UniRule"/>
</dbReference>
<evidence type="ECO:0000256" key="5">
    <source>
        <dbReference type="ARBA" id="ARBA00022516"/>
    </source>
</evidence>
<comment type="catalytic activity">
    <reaction evidence="11 12">
        <text>a UDP-3-O-[(3R)-3-hydroxyacyl]-N-acetyl-alpha-D-glucosamine + H2O = a UDP-3-O-[(3R)-3-hydroxyacyl]-alpha-D-glucosamine + acetate</text>
        <dbReference type="Rhea" id="RHEA:67816"/>
        <dbReference type="ChEBI" id="CHEBI:15377"/>
        <dbReference type="ChEBI" id="CHEBI:30089"/>
        <dbReference type="ChEBI" id="CHEBI:137740"/>
        <dbReference type="ChEBI" id="CHEBI:173225"/>
        <dbReference type="EC" id="3.5.1.108"/>
    </reaction>
</comment>
<dbReference type="InterPro" id="IPR020568">
    <property type="entry name" value="Ribosomal_Su5_D2-typ_SF"/>
</dbReference>
<evidence type="ECO:0000256" key="2">
    <source>
        <dbReference type="ARBA" id="ARBA00002923"/>
    </source>
</evidence>
<dbReference type="SUPFAM" id="SSF54211">
    <property type="entry name" value="Ribosomal protein S5 domain 2-like"/>
    <property type="match status" value="2"/>
</dbReference>
<evidence type="ECO:0000256" key="8">
    <source>
        <dbReference type="ARBA" id="ARBA00022801"/>
    </source>
</evidence>
<dbReference type="Gene3D" id="3.30.230.20">
    <property type="entry name" value="lpxc deacetylase, domain 1"/>
    <property type="match status" value="1"/>
</dbReference>
<dbReference type="GO" id="GO:0009245">
    <property type="term" value="P:lipid A biosynthetic process"/>
    <property type="evidence" value="ECO:0007669"/>
    <property type="project" value="UniProtKB-UniRule"/>
</dbReference>
<dbReference type="HAMAP" id="MF_00388">
    <property type="entry name" value="LpxC"/>
    <property type="match status" value="1"/>
</dbReference>
<feature type="binding site" evidence="12">
    <location>
        <position position="252"/>
    </location>
    <ligand>
        <name>Zn(2+)</name>
        <dbReference type="ChEBI" id="CHEBI:29105"/>
    </ligand>
</feature>
<keyword evidence="9 12" id="KW-0862">Zinc</keyword>
<comment type="cofactor">
    <cofactor evidence="1 12">
        <name>Zn(2+)</name>
        <dbReference type="ChEBI" id="CHEBI:29105"/>
    </cofactor>
</comment>
<dbReference type="EC" id="3.5.1.108" evidence="4 12"/>
<evidence type="ECO:0000256" key="7">
    <source>
        <dbReference type="ARBA" id="ARBA00022723"/>
    </source>
</evidence>
<evidence type="ECO:0000256" key="6">
    <source>
        <dbReference type="ARBA" id="ARBA00022556"/>
    </source>
</evidence>
<dbReference type="PANTHER" id="PTHR33694">
    <property type="entry name" value="UDP-3-O-ACYL-N-ACETYLGLUCOSAMINE DEACETYLASE 1, MITOCHONDRIAL-RELATED"/>
    <property type="match status" value="1"/>
</dbReference>
<dbReference type="OrthoDB" id="9802746at2"/>
<evidence type="ECO:0000256" key="12">
    <source>
        <dbReference type="HAMAP-Rule" id="MF_00388"/>
    </source>
</evidence>
<proteinExistence type="inferred from homology"/>
<name>A0A1U9MBS8_9HYPH</name>
<dbReference type="UniPathway" id="UPA00359">
    <property type="reaction ID" value="UER00478"/>
</dbReference>
<keyword evidence="7 12" id="KW-0479">Metal-binding</keyword>
<comment type="similarity">
    <text evidence="12">Belongs to the LpxC family.</text>
</comment>
<keyword evidence="6 12" id="KW-0441">Lipid A biosynthesis</keyword>
<evidence type="ECO:0000256" key="3">
    <source>
        <dbReference type="ARBA" id="ARBA00005002"/>
    </source>
</evidence>
<feature type="binding site" evidence="12">
    <location>
        <position position="248"/>
    </location>
    <ligand>
        <name>Zn(2+)</name>
        <dbReference type="ChEBI" id="CHEBI:29105"/>
    </ligand>
</feature>
<dbReference type="Gene3D" id="3.30.1700.10">
    <property type="entry name" value="lpxc deacetylase, domain 2"/>
    <property type="match status" value="1"/>
</dbReference>
<comment type="pathway">
    <text evidence="3 12">Glycolipid biosynthesis; lipid IV(A) biosynthesis; lipid IV(A) from (3R)-3-hydroxytetradecanoyl-[acyl-carrier-protein] and UDP-N-acetyl-alpha-D-glucosamine: step 2/6.</text>
</comment>
<dbReference type="GO" id="GO:0016020">
    <property type="term" value="C:membrane"/>
    <property type="evidence" value="ECO:0007669"/>
    <property type="project" value="GOC"/>
</dbReference>
<dbReference type="InterPro" id="IPR011334">
    <property type="entry name" value="UDP-acyl_GlcNac_deAcase_C"/>
</dbReference>
<keyword evidence="5 12" id="KW-0444">Lipid biosynthesis</keyword>
<keyword evidence="8 12" id="KW-0378">Hydrolase</keyword>
<feature type="binding site" evidence="12">
    <location>
        <position position="90"/>
    </location>
    <ligand>
        <name>Zn(2+)</name>
        <dbReference type="ChEBI" id="CHEBI:29105"/>
    </ligand>
</feature>
<comment type="function">
    <text evidence="2 12">Catalyzes the hydrolysis of UDP-3-O-myristoyl-N-acetylglucosamine to form UDP-3-O-myristoylglucosamine and acetate, the committed step in lipid A biosynthesis.</text>
</comment>
<dbReference type="RefSeq" id="WP_077971958.1">
    <property type="nucleotide sequence ID" value="NZ_CP015820.1"/>
</dbReference>
<sequence length="297" mass="32500">MVGKHSKSGPDHHFQSTLAKAVTLSGYGVHSGLPSTLTINPAEAGTGIVFVRVLPSGEKKRFRAVSEETGKTDLSTTLGTGAVRVETIEHLMAAINAYNLDNLVIEVSNNELPILDGGSWTYCEAFDKAGIVNQNVKRKFILIKKKVRVESKNGFAEFEPFDGRRFDVSIEFSSPIIGKSSIVFDCKPEEFKKEISRARTFGFLKDVETLWAAGMALGSSLENSIVIGFDDNVVNPDGLHYENEFVRHKLLDAIGDTAMTGSPVIGLFRSFRGGHALNARLVKALLEDKTAFDTKEF</sequence>
<dbReference type="InterPro" id="IPR004463">
    <property type="entry name" value="UDP-acyl_GlcNac_deAcase"/>
</dbReference>
<keyword evidence="10 12" id="KW-0443">Lipid metabolism</keyword>
<dbReference type="NCBIfam" id="TIGR00325">
    <property type="entry name" value="lpxC"/>
    <property type="match status" value="1"/>
</dbReference>
<evidence type="ECO:0000313" key="13">
    <source>
        <dbReference type="EMBL" id="AQT42970.1"/>
    </source>
</evidence>
<dbReference type="Proteomes" id="UP000189660">
    <property type="component" value="Chromosome"/>
</dbReference>
<accession>A0A1U9MBS8</accession>
<protein>
    <recommendedName>
        <fullName evidence="4 12">UDP-3-O-acyl-N-acetylglucosamine deacetylase</fullName>
        <shortName evidence="12">UDP-3-O-acyl-GlcNAc deacetylase</shortName>
        <ecNumber evidence="4 12">3.5.1.108</ecNumber>
    </recommendedName>
    <alternativeName>
        <fullName evidence="12">UDP-3-O-[R-3-hydroxymyristoyl]-N-acetylglucosamine deacetylase</fullName>
    </alternativeName>
</protein>
<dbReference type="PANTHER" id="PTHR33694:SF1">
    <property type="entry name" value="UDP-3-O-ACYL-N-ACETYLGLUCOSAMINE DEACETYLASE 1, MITOCHONDRIAL-RELATED"/>
    <property type="match status" value="1"/>
</dbReference>
<dbReference type="KEGG" id="bapa:BBC0178_015100"/>
<dbReference type="Pfam" id="PF03331">
    <property type="entry name" value="LpxC"/>
    <property type="match status" value="1"/>
</dbReference>
<dbReference type="EMBL" id="CP015820">
    <property type="protein sequence ID" value="AQT42970.1"/>
    <property type="molecule type" value="Genomic_DNA"/>
</dbReference>